<evidence type="ECO:0000313" key="4">
    <source>
        <dbReference type="EMBL" id="GAX87164.1"/>
    </source>
</evidence>
<protein>
    <submittedName>
        <fullName evidence="4">Uncharacterized protein</fullName>
    </submittedName>
</protein>
<dbReference type="PANTHER" id="PTHR44196:SF1">
    <property type="entry name" value="DEHYDROGENASE_REDUCTASE SDR FAMILY MEMBER 7B"/>
    <property type="match status" value="1"/>
</dbReference>
<dbReference type="Gene3D" id="3.40.50.720">
    <property type="entry name" value="NAD(P)-binding Rossmann-like Domain"/>
    <property type="match status" value="1"/>
</dbReference>
<dbReference type="PANTHER" id="PTHR44196">
    <property type="entry name" value="DEHYDROGENASE/REDUCTASE SDR FAMILY MEMBER 7B"/>
    <property type="match status" value="1"/>
</dbReference>
<dbReference type="Proteomes" id="UP000217944">
    <property type="component" value="Unassembled WGS sequence"/>
</dbReference>
<dbReference type="SUPFAM" id="SSF51735">
    <property type="entry name" value="NAD(P)-binding Rossmann-fold domains"/>
    <property type="match status" value="1"/>
</dbReference>
<dbReference type="PROSITE" id="PS00061">
    <property type="entry name" value="ADH_SHORT"/>
    <property type="match status" value="1"/>
</dbReference>
<gene>
    <name evidence="4" type="ORF">LNAT_P0459</name>
</gene>
<keyword evidence="5" id="KW-1185">Reference proteome</keyword>
<dbReference type="InterPro" id="IPR020904">
    <property type="entry name" value="Sc_DH/Rdtase_CS"/>
</dbReference>
<evidence type="ECO:0000256" key="1">
    <source>
        <dbReference type="ARBA" id="ARBA00006484"/>
    </source>
</evidence>
<sequence length="237" mass="27019">MNVIITGASRGIGGELAKHYAKKGKVYAVARDEKRLKELQKENKNIIPIVCNLSNIDEVRKLKFSDIDLVICNAGISLPHAPDFTPYVEFEKLFKINFLSIHALLERIVPDMQKRKKGKIVFISSLAGVVASPTSLPYSASKRALNSYAQSLRNMLAKYNIKVINILPGFIKTDLTAKNDFYMPFLMELDEGVKRIITAIEKEKKKEYAFPKRFYYILKIFNMLPISIQDKILQKFA</sequence>
<reference evidence="4 5" key="1">
    <citation type="journal article" date="2017" name="Syst. Appl. Microbiol.">
        <title>Lebetimonas natsushimae sp. nov., a novel strictly anaerobic, moderately thermophilic chemoautotroph isolated from a deep-sea hydrothermal vent polychaete nest in the Mid-Okinawa Trough.</title>
        <authorList>
            <person name="Nagata R."/>
            <person name="Takaki Y."/>
            <person name="Tame A."/>
            <person name="Nunoura T."/>
            <person name="Muto H."/>
            <person name="Mino S."/>
            <person name="Sawayama S."/>
            <person name="Takai K."/>
            <person name="Nakagawa S."/>
        </authorList>
    </citation>
    <scope>NUCLEOTIDE SEQUENCE [LARGE SCALE GENOMIC DNA]</scope>
    <source>
        <strain evidence="4 5">HS1857</strain>
    </source>
</reference>
<dbReference type="OrthoDB" id="658698at2"/>
<dbReference type="GO" id="GO:0016491">
    <property type="term" value="F:oxidoreductase activity"/>
    <property type="evidence" value="ECO:0007669"/>
    <property type="project" value="UniProtKB-KW"/>
</dbReference>
<name>A0A292YD51_9BACT</name>
<keyword evidence="2" id="KW-0560">Oxidoreductase</keyword>
<dbReference type="InterPro" id="IPR002347">
    <property type="entry name" value="SDR_fam"/>
</dbReference>
<dbReference type="RefSeq" id="WP_096258315.1">
    <property type="nucleotide sequence ID" value="NZ_BDME01000001.1"/>
</dbReference>
<organism evidence="4 5">
    <name type="scientific">Lebetimonas natsushimae</name>
    <dbReference type="NCBI Taxonomy" id="1936991"/>
    <lineage>
        <taxon>Bacteria</taxon>
        <taxon>Pseudomonadati</taxon>
        <taxon>Campylobacterota</taxon>
        <taxon>Epsilonproteobacteria</taxon>
        <taxon>Nautiliales</taxon>
        <taxon>Nautiliaceae</taxon>
        <taxon>Lebetimonas</taxon>
    </lineage>
</organism>
<dbReference type="PRINTS" id="PR00081">
    <property type="entry name" value="GDHRDH"/>
</dbReference>
<dbReference type="EMBL" id="BDME01000001">
    <property type="protein sequence ID" value="GAX87164.1"/>
    <property type="molecule type" value="Genomic_DNA"/>
</dbReference>
<evidence type="ECO:0000256" key="3">
    <source>
        <dbReference type="RuleBase" id="RU000363"/>
    </source>
</evidence>
<evidence type="ECO:0000256" key="2">
    <source>
        <dbReference type="ARBA" id="ARBA00023002"/>
    </source>
</evidence>
<accession>A0A292YD51</accession>
<comment type="caution">
    <text evidence="4">The sequence shown here is derived from an EMBL/GenBank/DDBJ whole genome shotgun (WGS) entry which is preliminary data.</text>
</comment>
<dbReference type="PRINTS" id="PR00080">
    <property type="entry name" value="SDRFAMILY"/>
</dbReference>
<dbReference type="Pfam" id="PF00106">
    <property type="entry name" value="adh_short"/>
    <property type="match status" value="1"/>
</dbReference>
<comment type="similarity">
    <text evidence="1 3">Belongs to the short-chain dehydrogenases/reductases (SDR) family.</text>
</comment>
<dbReference type="AlphaFoldDB" id="A0A292YD51"/>
<proteinExistence type="inferred from homology"/>
<dbReference type="InterPro" id="IPR036291">
    <property type="entry name" value="NAD(P)-bd_dom_sf"/>
</dbReference>
<dbReference type="GO" id="GO:0016020">
    <property type="term" value="C:membrane"/>
    <property type="evidence" value="ECO:0007669"/>
    <property type="project" value="TreeGrafter"/>
</dbReference>
<evidence type="ECO:0000313" key="5">
    <source>
        <dbReference type="Proteomes" id="UP000217944"/>
    </source>
</evidence>